<dbReference type="AlphaFoldDB" id="A0A0A3XHI9"/>
<evidence type="ECO:0000313" key="2">
    <source>
        <dbReference type="Proteomes" id="UP000030377"/>
    </source>
</evidence>
<proteinExistence type="predicted"/>
<name>A0A0A3XHI9_BRAJP</name>
<accession>A0A0A3XHI9</accession>
<comment type="caution">
    <text evidence="1">The sequence shown here is derived from an EMBL/GenBank/DDBJ whole genome shotgun (WGS) entry which is preliminary data.</text>
</comment>
<evidence type="ECO:0000313" key="1">
    <source>
        <dbReference type="EMBL" id="KGT72734.1"/>
    </source>
</evidence>
<reference evidence="1 2" key="1">
    <citation type="submission" date="2014-09" db="EMBL/GenBank/DDBJ databases">
        <title>Draft genome of Bradyrhizobium japonicum Is-34.</title>
        <authorList>
            <person name="Tsurumaru H."/>
            <person name="Yamakawa T."/>
            <person name="Hashimoto S."/>
            <person name="Okizaki K."/>
            <person name="Kanesaki Y."/>
            <person name="Yoshikawa H."/>
            <person name="Yajima S."/>
        </authorList>
    </citation>
    <scope>NUCLEOTIDE SEQUENCE [LARGE SCALE GENOMIC DNA]</scope>
    <source>
        <strain evidence="1 2">Is-34</strain>
    </source>
</reference>
<dbReference type="EMBL" id="JRPN01000212">
    <property type="protein sequence ID" value="KGT72734.1"/>
    <property type="molecule type" value="Genomic_DNA"/>
</dbReference>
<gene>
    <name evidence="1" type="ORF">MA20_48540</name>
</gene>
<evidence type="ECO:0008006" key="3">
    <source>
        <dbReference type="Google" id="ProtNLM"/>
    </source>
</evidence>
<organism evidence="1 2">
    <name type="scientific">Bradyrhizobium japonicum</name>
    <dbReference type="NCBI Taxonomy" id="375"/>
    <lineage>
        <taxon>Bacteria</taxon>
        <taxon>Pseudomonadati</taxon>
        <taxon>Pseudomonadota</taxon>
        <taxon>Alphaproteobacteria</taxon>
        <taxon>Hyphomicrobiales</taxon>
        <taxon>Nitrobacteraceae</taxon>
        <taxon>Bradyrhizobium</taxon>
    </lineage>
</organism>
<sequence length="96" mass="10997">MITVFIEYKLDERKRADFMNLIDSVEAQLAECGAKGYLLLEGMDQPGLVVETFQVETAEAYQAIREWRLADQTFCACIPGRAEKLHIWAFIPLVTR</sequence>
<protein>
    <recommendedName>
        <fullName evidence="3">ABM domain-containing protein</fullName>
    </recommendedName>
</protein>
<dbReference type="Proteomes" id="UP000030377">
    <property type="component" value="Unassembled WGS sequence"/>
</dbReference>